<protein>
    <submittedName>
        <fullName evidence="1 2">Uncharacterized protein</fullName>
    </submittedName>
</protein>
<name>N6T9H4_DENPD</name>
<dbReference type="AlphaFoldDB" id="N6T9H4"/>
<keyword evidence="3" id="KW-1185">Reference proteome</keyword>
<reference evidence="2" key="2">
    <citation type="submission" date="2024-08" db="UniProtKB">
        <authorList>
            <consortium name="EnsemblMetazoa"/>
        </authorList>
    </citation>
    <scope>IDENTIFICATION</scope>
</reference>
<dbReference type="OrthoDB" id="7659889at2759"/>
<evidence type="ECO:0000313" key="3">
    <source>
        <dbReference type="Proteomes" id="UP000019118"/>
    </source>
</evidence>
<dbReference type="KEGG" id="dpa:109540816"/>
<dbReference type="HOGENOM" id="CLU_1572235_0_0_1"/>
<dbReference type="Proteomes" id="UP000019118">
    <property type="component" value="Unassembled WGS sequence"/>
</dbReference>
<accession>N6T9H4</accession>
<dbReference type="OMA" id="DICKINY"/>
<reference evidence="1 3" key="1">
    <citation type="journal article" date="2013" name="Genome Biol.">
        <title>Draft genome of the mountain pine beetle, Dendroctonus ponderosae Hopkins, a major forest pest.</title>
        <authorList>
            <person name="Keeling C.I."/>
            <person name="Yuen M.M."/>
            <person name="Liao N.Y."/>
            <person name="Docking T.R."/>
            <person name="Chan S.K."/>
            <person name="Taylor G.A."/>
            <person name="Palmquist D.L."/>
            <person name="Jackman S.D."/>
            <person name="Nguyen A."/>
            <person name="Li M."/>
            <person name="Henderson H."/>
            <person name="Janes J.K."/>
            <person name="Zhao Y."/>
            <person name="Pandoh P."/>
            <person name="Moore R."/>
            <person name="Sperling F.A."/>
            <person name="Huber D.P."/>
            <person name="Birol I."/>
            <person name="Jones S.J."/>
            <person name="Bohlmann J."/>
        </authorList>
    </citation>
    <scope>NUCLEOTIDE SEQUENCE</scope>
</reference>
<feature type="non-terminal residue" evidence="1">
    <location>
        <position position="1"/>
    </location>
</feature>
<dbReference type="EMBL" id="KB741071">
    <property type="protein sequence ID" value="ENN74388.1"/>
    <property type="molecule type" value="Genomic_DNA"/>
</dbReference>
<dbReference type="EnsemblMetazoa" id="XM_019909307.1">
    <property type="protein sequence ID" value="XP_019764866.1"/>
    <property type="gene ID" value="LOC109540816"/>
</dbReference>
<sequence length="170" mass="19774">MEFSKRTIPLKIRRYDLSDNPETTEKDLIVYPSMDYKAIKAELFKMCEAYPDKQVLKLRNPKNCLIPISFLVENEEPYFIVDVAAISCFGNNSNSLLQDAYVDSVCNRVKFLESRVAQAELLLPQLEWRRQSYMEDTVSGLLNKVQFLNRRFDELYPKYKAGTLAQDLSP</sequence>
<evidence type="ECO:0000313" key="1">
    <source>
        <dbReference type="EMBL" id="ENN74388.1"/>
    </source>
</evidence>
<evidence type="ECO:0000313" key="2">
    <source>
        <dbReference type="EnsemblMetazoa" id="XP_019764866.1"/>
    </source>
</evidence>
<organism evidence="1">
    <name type="scientific">Dendroctonus ponderosae</name>
    <name type="common">Mountain pine beetle</name>
    <dbReference type="NCBI Taxonomy" id="77166"/>
    <lineage>
        <taxon>Eukaryota</taxon>
        <taxon>Metazoa</taxon>
        <taxon>Ecdysozoa</taxon>
        <taxon>Arthropoda</taxon>
        <taxon>Hexapoda</taxon>
        <taxon>Insecta</taxon>
        <taxon>Pterygota</taxon>
        <taxon>Neoptera</taxon>
        <taxon>Endopterygota</taxon>
        <taxon>Coleoptera</taxon>
        <taxon>Polyphaga</taxon>
        <taxon>Cucujiformia</taxon>
        <taxon>Curculionidae</taxon>
        <taxon>Scolytinae</taxon>
        <taxon>Dendroctonus</taxon>
    </lineage>
</organism>
<proteinExistence type="predicted"/>
<gene>
    <name evidence="2" type="primary">109540816</name>
    <name evidence="1" type="ORF">YQE_09021</name>
</gene>